<dbReference type="Gene3D" id="3.40.1090.10">
    <property type="entry name" value="Cytosolic phospholipase A2 catalytic domain"/>
    <property type="match status" value="1"/>
</dbReference>
<accession>A0A437ADE9</accession>
<dbReference type="RefSeq" id="XP_067494853.1">
    <property type="nucleotide sequence ID" value="XM_067632138.1"/>
</dbReference>
<feature type="short sequence motif" description="DGA/G" evidence="4">
    <location>
        <begin position="435"/>
        <end position="437"/>
    </location>
</feature>
<dbReference type="AlphaFoldDB" id="A0A437ADE9"/>
<organism evidence="7 8">
    <name type="scientific">Arthrobotrys flagrans</name>
    <name type="common">Nematode-trapping fungus</name>
    <name type="synonym">Trichothecium flagrans</name>
    <dbReference type="NCBI Taxonomy" id="97331"/>
    <lineage>
        <taxon>Eukaryota</taxon>
        <taxon>Fungi</taxon>
        <taxon>Dikarya</taxon>
        <taxon>Ascomycota</taxon>
        <taxon>Pezizomycotina</taxon>
        <taxon>Orbiliomycetes</taxon>
        <taxon>Orbiliales</taxon>
        <taxon>Orbiliaceae</taxon>
        <taxon>Arthrobotrys</taxon>
    </lineage>
</organism>
<sequence length="600" mass="67516">MASLQLPRAGRIPRPQIDALPPFKLSSVPLKDGTYRVKHSQSRKSEPRPEDVTSINAEIWFRSPALDEVTIRKIDSIQLFAESHDQGFCNNEDLGNWTWFELGIYENEEEETPRSKDGIELIWRSHYNNFKSDEYKWCEGNLFEETHDLVRNLEPGNCIGVRLISRFQAWAIYARNGYLVFKIGDETLDRKPPPRYEDIISGLDAVQEAISDVNAQNNAVFMPTISGGLYRGDAFGTSEERPLRVLSLDGGGVRGLVTLRLLKAVFEKACITQHPYQVFDMIGGTSTGGLIAIMLGRLKMSLDECIAAYLKVMGKIFPQTSKFEKCTKLSGDFYDEKTLEDAIKEIVGQKLGDPEAQLLDKDLDEKNPDNDCKIFVMAVRADKVNNRGPVFLRSYPNQVNMPEFPDIKVWEAARATSAAPAYFKPLSIGGVELLDGGLGANNPLGWLWTEMLSVFGPARPTSTFLTIGTGMPSNVGVKDPGNIFNIKATLDSFVSIATNTELTHILFRTLVNAFAPHARGKKYFRLNVGKYIGDWEETEGHLWWRETVHHYDDWAKVGKLDDVEALKPLMVLAEQYIKDNETLFGECATSLKEAVKMKYY</sequence>
<dbReference type="InterPro" id="IPR016035">
    <property type="entry name" value="Acyl_Trfase/lysoPLipase"/>
</dbReference>
<evidence type="ECO:0000313" key="8">
    <source>
        <dbReference type="Proteomes" id="UP000283090"/>
    </source>
</evidence>
<dbReference type="EMBL" id="SAEB01000001">
    <property type="protein sequence ID" value="RVD89309.1"/>
    <property type="molecule type" value="Genomic_DNA"/>
</dbReference>
<dbReference type="Proteomes" id="UP000283090">
    <property type="component" value="Unassembled WGS sequence"/>
</dbReference>
<evidence type="ECO:0000313" key="7">
    <source>
        <dbReference type="EMBL" id="RVD89309.1"/>
    </source>
</evidence>
<dbReference type="VEuPathDB" id="FungiDB:DFL_000323"/>
<dbReference type="GO" id="GO:0016020">
    <property type="term" value="C:membrane"/>
    <property type="evidence" value="ECO:0007669"/>
    <property type="project" value="TreeGrafter"/>
</dbReference>
<dbReference type="InterPro" id="IPR002641">
    <property type="entry name" value="PNPLA_dom"/>
</dbReference>
<name>A0A437ADE9_ARTFL</name>
<feature type="short sequence motif" description="GXSXG" evidence="4">
    <location>
        <begin position="284"/>
        <end position="288"/>
    </location>
</feature>
<proteinExistence type="predicted"/>
<protein>
    <recommendedName>
        <fullName evidence="6">PNPLA domain-containing protein</fullName>
    </recommendedName>
</protein>
<dbReference type="GO" id="GO:0047499">
    <property type="term" value="F:calcium-independent phospholipase A2 activity"/>
    <property type="evidence" value="ECO:0007669"/>
    <property type="project" value="TreeGrafter"/>
</dbReference>
<dbReference type="PANTHER" id="PTHR24185">
    <property type="entry name" value="CALCIUM-INDEPENDENT PHOSPHOLIPASE A2-GAMMA"/>
    <property type="match status" value="1"/>
</dbReference>
<dbReference type="STRING" id="97331.A0A437ADE9"/>
<dbReference type="PROSITE" id="PS51635">
    <property type="entry name" value="PNPLA"/>
    <property type="match status" value="1"/>
</dbReference>
<gene>
    <name evidence="7" type="ORF">DFL_000323</name>
</gene>
<feature type="short sequence motif" description="GXGXXG" evidence="4">
    <location>
        <begin position="250"/>
        <end position="255"/>
    </location>
</feature>
<reference evidence="7 8" key="1">
    <citation type="submission" date="2019-01" db="EMBL/GenBank/DDBJ databases">
        <title>Intercellular communication is required for trap formation in the nematode-trapping fungus Duddingtonia flagrans.</title>
        <authorList>
            <person name="Youssar L."/>
            <person name="Wernet V."/>
            <person name="Hensel N."/>
            <person name="Hildebrandt H.-G."/>
            <person name="Fischer R."/>
        </authorList>
    </citation>
    <scope>NUCLEOTIDE SEQUENCE [LARGE SCALE GENOMIC DNA]</scope>
    <source>
        <strain evidence="7 8">CBS H-5679</strain>
    </source>
</reference>
<evidence type="ECO:0000256" key="3">
    <source>
        <dbReference type="ARBA" id="ARBA00023098"/>
    </source>
</evidence>
<feature type="domain" description="PNPLA" evidence="6">
    <location>
        <begin position="246"/>
        <end position="448"/>
    </location>
</feature>
<dbReference type="PANTHER" id="PTHR24185:SF1">
    <property type="entry name" value="CALCIUM-INDEPENDENT PHOSPHOLIPASE A2-GAMMA"/>
    <property type="match status" value="1"/>
</dbReference>
<dbReference type="OrthoDB" id="1658288at2759"/>
<feature type="active site" description="Proton acceptor" evidence="4">
    <location>
        <position position="435"/>
    </location>
</feature>
<dbReference type="Pfam" id="PF01734">
    <property type="entry name" value="Patatin"/>
    <property type="match status" value="1"/>
</dbReference>
<evidence type="ECO:0000256" key="1">
    <source>
        <dbReference type="ARBA" id="ARBA00022801"/>
    </source>
</evidence>
<keyword evidence="8" id="KW-1185">Reference proteome</keyword>
<dbReference type="SUPFAM" id="SSF52151">
    <property type="entry name" value="FabD/lysophospholipase-like"/>
    <property type="match status" value="1"/>
</dbReference>
<evidence type="ECO:0000259" key="6">
    <source>
        <dbReference type="PROSITE" id="PS51635"/>
    </source>
</evidence>
<evidence type="ECO:0000256" key="4">
    <source>
        <dbReference type="PROSITE-ProRule" id="PRU01161"/>
    </source>
</evidence>
<feature type="region of interest" description="Disordered" evidence="5">
    <location>
        <begin position="1"/>
        <end position="24"/>
    </location>
</feature>
<evidence type="ECO:0000256" key="5">
    <source>
        <dbReference type="SAM" id="MobiDB-lite"/>
    </source>
</evidence>
<comment type="caution">
    <text evidence="7">The sequence shown here is derived from an EMBL/GenBank/DDBJ whole genome shotgun (WGS) entry which is preliminary data.</text>
</comment>
<dbReference type="GeneID" id="93582634"/>
<dbReference type="GO" id="GO:0016042">
    <property type="term" value="P:lipid catabolic process"/>
    <property type="evidence" value="ECO:0007669"/>
    <property type="project" value="UniProtKB-UniRule"/>
</dbReference>
<dbReference type="GO" id="GO:0019369">
    <property type="term" value="P:arachidonate metabolic process"/>
    <property type="evidence" value="ECO:0007669"/>
    <property type="project" value="TreeGrafter"/>
</dbReference>
<keyword evidence="3 4" id="KW-0443">Lipid metabolism</keyword>
<keyword evidence="2 4" id="KW-0442">Lipid degradation</keyword>
<feature type="active site" description="Nucleophile" evidence="4">
    <location>
        <position position="286"/>
    </location>
</feature>
<evidence type="ECO:0000256" key="2">
    <source>
        <dbReference type="ARBA" id="ARBA00022963"/>
    </source>
</evidence>
<dbReference type="GO" id="GO:0046486">
    <property type="term" value="P:glycerolipid metabolic process"/>
    <property type="evidence" value="ECO:0007669"/>
    <property type="project" value="UniProtKB-ARBA"/>
</dbReference>
<keyword evidence="1 4" id="KW-0378">Hydrolase</keyword>